<evidence type="ECO:0000259" key="1">
    <source>
        <dbReference type="Pfam" id="PF21834"/>
    </source>
</evidence>
<dbReference type="Pfam" id="PF21834">
    <property type="entry name" value="DUF6894"/>
    <property type="match status" value="1"/>
</dbReference>
<protein>
    <recommendedName>
        <fullName evidence="1">DUF6894 domain-containing protein</fullName>
    </recommendedName>
</protein>
<dbReference type="EMBL" id="JAUFPX010000006">
    <property type="protein sequence ID" value="MDN3590832.1"/>
    <property type="molecule type" value="Genomic_DNA"/>
</dbReference>
<gene>
    <name evidence="2" type="ORF">QWZ12_09425</name>
</gene>
<dbReference type="InterPro" id="IPR054189">
    <property type="entry name" value="DUF6894"/>
</dbReference>
<reference evidence="3" key="1">
    <citation type="journal article" date="2019" name="Int. J. Syst. Evol. Microbiol.">
        <title>The Global Catalogue of Microorganisms (GCM) 10K type strain sequencing project: providing services to taxonomists for standard genome sequencing and annotation.</title>
        <authorList>
            <consortium name="The Broad Institute Genomics Platform"/>
            <consortium name="The Broad Institute Genome Sequencing Center for Infectious Disease"/>
            <person name="Wu L."/>
            <person name="Ma J."/>
        </authorList>
    </citation>
    <scope>NUCLEOTIDE SEQUENCE [LARGE SCALE GENOMIC DNA]</scope>
    <source>
        <strain evidence="3">CECT 7069</strain>
    </source>
</reference>
<dbReference type="RefSeq" id="WP_238222600.1">
    <property type="nucleotide sequence ID" value="NZ_BPQD01000003.1"/>
</dbReference>
<name>A0ABT8BFC2_9HYPH</name>
<accession>A0ABT8BFC2</accession>
<dbReference type="Proteomes" id="UP001224644">
    <property type="component" value="Unassembled WGS sequence"/>
</dbReference>
<organism evidence="2 3">
    <name type="scientific">Methylobacterium adhaesivum</name>
    <dbReference type="NCBI Taxonomy" id="333297"/>
    <lineage>
        <taxon>Bacteria</taxon>
        <taxon>Pseudomonadati</taxon>
        <taxon>Pseudomonadota</taxon>
        <taxon>Alphaproteobacteria</taxon>
        <taxon>Hyphomicrobiales</taxon>
        <taxon>Methylobacteriaceae</taxon>
        <taxon>Methylobacterium</taxon>
    </lineage>
</organism>
<keyword evidence="3" id="KW-1185">Reference proteome</keyword>
<evidence type="ECO:0000313" key="3">
    <source>
        <dbReference type="Proteomes" id="UP001224644"/>
    </source>
</evidence>
<sequence>MPTYRFTILIDDQTPHEPVFRHLRDADAAYDEAKRLAQEIWAASGDRRLMRAVVVVTDAAGEIVLEFPFTEAITAP</sequence>
<comment type="caution">
    <text evidence="2">The sequence shown here is derived from an EMBL/GenBank/DDBJ whole genome shotgun (WGS) entry which is preliminary data.</text>
</comment>
<feature type="domain" description="DUF6894" evidence="1">
    <location>
        <begin position="4"/>
        <end position="70"/>
    </location>
</feature>
<proteinExistence type="predicted"/>
<evidence type="ECO:0000313" key="2">
    <source>
        <dbReference type="EMBL" id="MDN3590832.1"/>
    </source>
</evidence>